<evidence type="ECO:0000256" key="5">
    <source>
        <dbReference type="ARBA" id="ARBA00023128"/>
    </source>
</evidence>
<comment type="similarity">
    <text evidence="2">Belongs to the mitochondrion-specific ribosomal protein mS31 family.</text>
</comment>
<evidence type="ECO:0000256" key="2">
    <source>
        <dbReference type="ARBA" id="ARBA00011057"/>
    </source>
</evidence>
<keyword evidence="6" id="KW-0687">Ribonucleoprotein</keyword>
<dbReference type="OMA" id="NFMELVC"/>
<evidence type="ECO:0000256" key="3">
    <source>
        <dbReference type="ARBA" id="ARBA00022946"/>
    </source>
</evidence>
<dbReference type="OrthoDB" id="5989925at2759"/>
<dbReference type="Proteomes" id="UP000318571">
    <property type="component" value="Chromosome 2"/>
</dbReference>
<keyword evidence="11" id="KW-1185">Reference proteome</keyword>
<dbReference type="Pfam" id="PF15433">
    <property type="entry name" value="MRP-S31"/>
    <property type="match status" value="1"/>
</dbReference>
<dbReference type="GO" id="GO:0003735">
    <property type="term" value="F:structural constituent of ribosome"/>
    <property type="evidence" value="ECO:0007669"/>
    <property type="project" value="InterPro"/>
</dbReference>
<feature type="region of interest" description="Disordered" evidence="9">
    <location>
        <begin position="34"/>
        <end position="107"/>
    </location>
</feature>
<name>A0A553PCG2_TIGCA</name>
<dbReference type="GO" id="GO:0005763">
    <property type="term" value="C:mitochondrial small ribosomal subunit"/>
    <property type="evidence" value="ECO:0007669"/>
    <property type="project" value="InterPro"/>
</dbReference>
<evidence type="ECO:0000313" key="10">
    <source>
        <dbReference type="EMBL" id="TRY75359.1"/>
    </source>
</evidence>
<feature type="compositionally biased region" description="Basic and acidic residues" evidence="9">
    <location>
        <begin position="203"/>
        <end position="217"/>
    </location>
</feature>
<keyword evidence="5" id="KW-0496">Mitochondrion</keyword>
<evidence type="ECO:0000256" key="8">
    <source>
        <dbReference type="ARBA" id="ARBA00035363"/>
    </source>
</evidence>
<evidence type="ECO:0000256" key="7">
    <source>
        <dbReference type="ARBA" id="ARBA00035133"/>
    </source>
</evidence>
<evidence type="ECO:0000256" key="9">
    <source>
        <dbReference type="SAM" id="MobiDB-lite"/>
    </source>
</evidence>
<comment type="subcellular location">
    <subcellularLocation>
        <location evidence="1">Mitochondrion</location>
    </subcellularLocation>
</comment>
<dbReference type="PANTHER" id="PTHR13231:SF3">
    <property type="entry name" value="SMALL RIBOSOMAL SUBUNIT PROTEIN MS31"/>
    <property type="match status" value="1"/>
</dbReference>
<feature type="compositionally biased region" description="Basic and acidic residues" evidence="9">
    <location>
        <begin position="161"/>
        <end position="179"/>
    </location>
</feature>
<protein>
    <recommendedName>
        <fullName evidence="7">Small ribosomal subunit protein mS31</fullName>
    </recommendedName>
    <alternativeName>
        <fullName evidence="8">28S ribosomal protein S31, mitochondrial</fullName>
    </alternativeName>
</protein>
<keyword evidence="4" id="KW-0689">Ribosomal protein</keyword>
<gene>
    <name evidence="10" type="ORF">TCAL_00587</name>
</gene>
<keyword evidence="3" id="KW-0809">Transit peptide</keyword>
<sequence>MWARSVVRPASLGRWTGPPSPVLAIHRAFHGTSRVFDADPPDPVGQVDRPTANQKPKTQRNTTQSNATERLKNLMKEAAQPGSADHPPVKLSRPSKRSKGQVSSRGLDDELVSATQDVAQHLSPGQPERKVKVESDLLRHLKSAQHQSNASLEDLMADIKVEKKPQESESEKRFGRSKESGGSARELTSEQRDFLERRRRQRRDQLGGPREDDRQGGIRDSVVLPPGLFARQPLGIFTEPVPENPDRSHEVPMPTWDACQMREVKIMNWRPPRNVIEDMIDLTEKQVLWQFPIDNEQGINYDELEPFHHHVFLERHLEPWCPKEGPIRHFMELVCVGLQKNAHMTVAKKLETIEWFKEYLMNEEKQEIFRLSEMQ</sequence>
<feature type="region of interest" description="Disordered" evidence="9">
    <location>
        <begin position="161"/>
        <end position="224"/>
    </location>
</feature>
<organism evidence="10 11">
    <name type="scientific">Tigriopus californicus</name>
    <name type="common">Marine copepod</name>
    <dbReference type="NCBI Taxonomy" id="6832"/>
    <lineage>
        <taxon>Eukaryota</taxon>
        <taxon>Metazoa</taxon>
        <taxon>Ecdysozoa</taxon>
        <taxon>Arthropoda</taxon>
        <taxon>Crustacea</taxon>
        <taxon>Multicrustacea</taxon>
        <taxon>Hexanauplia</taxon>
        <taxon>Copepoda</taxon>
        <taxon>Harpacticoida</taxon>
        <taxon>Harpacticidae</taxon>
        <taxon>Tigriopus</taxon>
    </lineage>
</organism>
<dbReference type="PANTHER" id="PTHR13231">
    <property type="entry name" value="MITOCHONDRIAL RIBOSOMAL PROTEIN S31"/>
    <property type="match status" value="1"/>
</dbReference>
<feature type="compositionally biased region" description="Basic and acidic residues" evidence="9">
    <location>
        <begin position="187"/>
        <end position="196"/>
    </location>
</feature>
<dbReference type="AlphaFoldDB" id="A0A553PCG2"/>
<feature type="compositionally biased region" description="Polar residues" evidence="9">
    <location>
        <begin position="51"/>
        <end position="68"/>
    </location>
</feature>
<evidence type="ECO:0000256" key="4">
    <source>
        <dbReference type="ARBA" id="ARBA00022980"/>
    </source>
</evidence>
<dbReference type="EMBL" id="VCGU01000005">
    <property type="protein sequence ID" value="TRY75359.1"/>
    <property type="molecule type" value="Genomic_DNA"/>
</dbReference>
<dbReference type="InterPro" id="IPR026299">
    <property type="entry name" value="MRP-S31"/>
</dbReference>
<proteinExistence type="inferred from homology"/>
<comment type="caution">
    <text evidence="10">The sequence shown here is derived from an EMBL/GenBank/DDBJ whole genome shotgun (WGS) entry which is preliminary data.</text>
</comment>
<reference evidence="10 11" key="1">
    <citation type="journal article" date="2018" name="Nat. Ecol. Evol.">
        <title>Genomic signatures of mitonuclear coevolution across populations of Tigriopus californicus.</title>
        <authorList>
            <person name="Barreto F.S."/>
            <person name="Watson E.T."/>
            <person name="Lima T.G."/>
            <person name="Willett C.S."/>
            <person name="Edmands S."/>
            <person name="Li W."/>
            <person name="Burton R.S."/>
        </authorList>
    </citation>
    <scope>NUCLEOTIDE SEQUENCE [LARGE SCALE GENOMIC DNA]</scope>
    <source>
        <strain evidence="10 11">San Diego</strain>
    </source>
</reference>
<evidence type="ECO:0000313" key="11">
    <source>
        <dbReference type="Proteomes" id="UP000318571"/>
    </source>
</evidence>
<dbReference type="STRING" id="6832.A0A553PCG2"/>
<accession>A0A553PCG2</accession>
<evidence type="ECO:0000256" key="1">
    <source>
        <dbReference type="ARBA" id="ARBA00004173"/>
    </source>
</evidence>
<evidence type="ECO:0000256" key="6">
    <source>
        <dbReference type="ARBA" id="ARBA00023274"/>
    </source>
</evidence>